<dbReference type="OrthoDB" id="122018at2759"/>
<proteinExistence type="predicted"/>
<organism evidence="2 3">
    <name type="scientific">Senna tora</name>
    <dbReference type="NCBI Taxonomy" id="362788"/>
    <lineage>
        <taxon>Eukaryota</taxon>
        <taxon>Viridiplantae</taxon>
        <taxon>Streptophyta</taxon>
        <taxon>Embryophyta</taxon>
        <taxon>Tracheophyta</taxon>
        <taxon>Spermatophyta</taxon>
        <taxon>Magnoliopsida</taxon>
        <taxon>eudicotyledons</taxon>
        <taxon>Gunneridae</taxon>
        <taxon>Pentapetalae</taxon>
        <taxon>rosids</taxon>
        <taxon>fabids</taxon>
        <taxon>Fabales</taxon>
        <taxon>Fabaceae</taxon>
        <taxon>Caesalpinioideae</taxon>
        <taxon>Cassia clade</taxon>
        <taxon>Senna</taxon>
    </lineage>
</organism>
<dbReference type="PANTHER" id="PTHR31513">
    <property type="entry name" value="EPHRIN TYPE-B RECEPTOR"/>
    <property type="match status" value="1"/>
</dbReference>
<comment type="caution">
    <text evidence="2">The sequence shown here is derived from an EMBL/GenBank/DDBJ whole genome shotgun (WGS) entry which is preliminary data.</text>
</comment>
<evidence type="ECO:0000313" key="3">
    <source>
        <dbReference type="Proteomes" id="UP000634136"/>
    </source>
</evidence>
<reference evidence="2" key="1">
    <citation type="submission" date="2020-09" db="EMBL/GenBank/DDBJ databases">
        <title>Genome-Enabled Discovery of Anthraquinone Biosynthesis in Senna tora.</title>
        <authorList>
            <person name="Kang S.-H."/>
            <person name="Pandey R.P."/>
            <person name="Lee C.-M."/>
            <person name="Sim J.-S."/>
            <person name="Jeong J.-T."/>
            <person name="Choi B.-S."/>
            <person name="Jung M."/>
            <person name="Ginzburg D."/>
            <person name="Zhao K."/>
            <person name="Won S.Y."/>
            <person name="Oh T.-J."/>
            <person name="Yu Y."/>
            <person name="Kim N.-H."/>
            <person name="Lee O.R."/>
            <person name="Lee T.-H."/>
            <person name="Bashyal P."/>
            <person name="Kim T.-S."/>
            <person name="Lee W.-H."/>
            <person name="Kawkins C."/>
            <person name="Kim C.-K."/>
            <person name="Kim J.S."/>
            <person name="Ahn B.O."/>
            <person name="Rhee S.Y."/>
            <person name="Sohng J.K."/>
        </authorList>
    </citation>
    <scope>NUCLEOTIDE SEQUENCE</scope>
    <source>
        <tissue evidence="2">Leaf</tissue>
    </source>
</reference>
<evidence type="ECO:0000256" key="1">
    <source>
        <dbReference type="SAM" id="Phobius"/>
    </source>
</evidence>
<dbReference type="EMBL" id="JAAIUW010000153">
    <property type="protein sequence ID" value="KAF7800828.1"/>
    <property type="molecule type" value="Genomic_DNA"/>
</dbReference>
<keyword evidence="1" id="KW-0812">Transmembrane</keyword>
<gene>
    <name evidence="2" type="ORF">G2W53_044696</name>
</gene>
<name>A0A834SC99_9FABA</name>
<keyword evidence="1" id="KW-1133">Transmembrane helix</keyword>
<feature type="transmembrane region" description="Helical" evidence="1">
    <location>
        <begin position="210"/>
        <end position="232"/>
    </location>
</feature>
<accession>A0A834SC99</accession>
<keyword evidence="3" id="KW-1185">Reference proteome</keyword>
<dbReference type="Proteomes" id="UP000634136">
    <property type="component" value="Unassembled WGS sequence"/>
</dbReference>
<sequence length="314" mass="35405">MGTSFSVGMKKGTTFLLDYIKDFQCHCFFGGDGSYMAPFSLHNDNILTSLMGQSVPPYHMVSIGCWVECTIAATTSGYCHYGLVVYALEEESNPATTRRNVDGAVRADEISWVRNIKKEHSSVHPSRRAHLSPSEIIDENYTRRKIGGAVLDLTVCPCLKKREIYFIFSLLYFIIQNPVGHQDLVGLVISILLLGDFSLVLLTLLQCIQFLWWMSSLFCLYYLSAFFSHFLLELMLSSVMGQGVLQALPRVYALWNLTSVINVVSCLYNSSDWWFPLFADIFITTLNRPAKNIPAFNHGVLAWMKVNGGFSQLD</sequence>
<dbReference type="AlphaFoldDB" id="A0A834SC99"/>
<dbReference type="PANTHER" id="PTHR31513:SF1">
    <property type="entry name" value="EPHRIN TYPE-B RECEPTOR"/>
    <property type="match status" value="1"/>
</dbReference>
<feature type="transmembrane region" description="Helical" evidence="1">
    <location>
        <begin position="184"/>
        <end position="204"/>
    </location>
</feature>
<protein>
    <submittedName>
        <fullName evidence="2">Uncharacterized protein</fullName>
    </submittedName>
</protein>
<evidence type="ECO:0000313" key="2">
    <source>
        <dbReference type="EMBL" id="KAF7800828.1"/>
    </source>
</evidence>
<keyword evidence="1" id="KW-0472">Membrane</keyword>